<dbReference type="GO" id="GO:0008930">
    <property type="term" value="F:methylthioadenosine nucleosidase activity"/>
    <property type="evidence" value="ECO:0007669"/>
    <property type="project" value="InterPro"/>
</dbReference>
<dbReference type="Proteomes" id="UP000002522">
    <property type="component" value="Chromosome"/>
</dbReference>
<evidence type="ECO:0000313" key="7">
    <source>
        <dbReference type="EMBL" id="BAC44311.1"/>
    </source>
</evidence>
<evidence type="ECO:0000259" key="6">
    <source>
        <dbReference type="Pfam" id="PF01048"/>
    </source>
</evidence>
<dbReference type="InterPro" id="IPR010049">
    <property type="entry name" value="MTA_SAH_Nsdase"/>
</dbReference>
<reference evidence="7 8" key="1">
    <citation type="journal article" date="2002" name="Nucleic Acids Res.">
        <title>The complete genomic sequence of Mycoplasma penetrans, an intracellular bacterial pathogen in humans.</title>
        <authorList>
            <person name="Sasaki Y."/>
            <person name="Ishikawa J."/>
            <person name="Yamashita A."/>
            <person name="Oshima K."/>
            <person name="Kenri T."/>
            <person name="Furuya K."/>
            <person name="Yoshino C."/>
            <person name="Horino A."/>
            <person name="Shiba T."/>
            <person name="Sasaki T."/>
            <person name="Hattori M."/>
        </authorList>
    </citation>
    <scope>NUCLEOTIDE SEQUENCE [LARGE SCALE GENOMIC DNA]</scope>
    <source>
        <strain evidence="7 8">HF-2</strain>
    </source>
</reference>
<dbReference type="PANTHER" id="PTHR46832">
    <property type="entry name" value="5'-METHYLTHIOADENOSINE/S-ADENOSYLHOMOCYSTEINE NUCLEOSIDASE"/>
    <property type="match status" value="1"/>
</dbReference>
<dbReference type="eggNOG" id="COG0775">
    <property type="taxonomic scope" value="Bacteria"/>
</dbReference>
<dbReference type="Pfam" id="PF01048">
    <property type="entry name" value="PNP_UDP_1"/>
    <property type="match status" value="1"/>
</dbReference>
<dbReference type="STRING" id="272633.gene:10731638"/>
<gene>
    <name evidence="7" type="ordered locus">MYPE5210</name>
</gene>
<proteinExistence type="predicted"/>
<dbReference type="GO" id="GO:0009164">
    <property type="term" value="P:nucleoside catabolic process"/>
    <property type="evidence" value="ECO:0007669"/>
    <property type="project" value="InterPro"/>
</dbReference>
<dbReference type="GO" id="GO:0019509">
    <property type="term" value="P:L-methionine salvage from methylthioadenosine"/>
    <property type="evidence" value="ECO:0007669"/>
    <property type="project" value="UniProtKB-UniPathway"/>
</dbReference>
<keyword evidence="4" id="KW-0378">Hydrolase</keyword>
<dbReference type="GO" id="GO:0019284">
    <property type="term" value="P:L-methionine salvage from S-adenosylmethionine"/>
    <property type="evidence" value="ECO:0007669"/>
    <property type="project" value="TreeGrafter"/>
</dbReference>
<evidence type="ECO:0000256" key="2">
    <source>
        <dbReference type="ARBA" id="ARBA00011974"/>
    </source>
</evidence>
<dbReference type="Gene3D" id="3.40.50.1580">
    <property type="entry name" value="Nucleoside phosphorylase domain"/>
    <property type="match status" value="1"/>
</dbReference>
<dbReference type="PANTHER" id="PTHR46832:SF1">
    <property type="entry name" value="5'-METHYLTHIOADENOSINE_S-ADENOSYLHOMOCYSTEINE NUCLEOSIDASE"/>
    <property type="match status" value="1"/>
</dbReference>
<dbReference type="GO" id="GO:0008782">
    <property type="term" value="F:adenosylhomocysteine nucleosidase activity"/>
    <property type="evidence" value="ECO:0007669"/>
    <property type="project" value="UniProtKB-EC"/>
</dbReference>
<dbReference type="InParanoid" id="Q8EVN9"/>
<evidence type="ECO:0000256" key="4">
    <source>
        <dbReference type="ARBA" id="ARBA00022801"/>
    </source>
</evidence>
<sequence>MIGFIIALEEEITSIKDIDKNIKVYQTDFFKYYLFSKNNIDFVLVFSGVGKANAAACCLEIIKTFSLTKLINIGVCGVNKKDIKTDDVLLLSRNYYLDVDATEFGYKYGQVPKEKEYFENNNKLNSDIKSIFEVNEINYKECYGGTSDSFITLMNIDKLNKEVFNIVSAIDMEATAINQIASKTKIDTAFIKIVSDNILEEKNKYTENQISWPKTVTNIINLITNNIK</sequence>
<keyword evidence="5" id="KW-0486">Methionine biosynthesis</keyword>
<dbReference type="SUPFAM" id="SSF53167">
    <property type="entry name" value="Purine and uridine phosphorylases"/>
    <property type="match status" value="1"/>
</dbReference>
<dbReference type="InterPro" id="IPR000845">
    <property type="entry name" value="Nucleoside_phosphorylase_d"/>
</dbReference>
<dbReference type="NCBIfam" id="TIGR01704">
    <property type="entry name" value="MTA_SAH-Nsdase"/>
    <property type="match status" value="1"/>
</dbReference>
<dbReference type="EC" id="3.2.2.9" evidence="2"/>
<evidence type="ECO:0000313" key="8">
    <source>
        <dbReference type="Proteomes" id="UP000002522"/>
    </source>
</evidence>
<dbReference type="HOGENOM" id="CLU_031248_2_2_14"/>
<organism evidence="7 8">
    <name type="scientific">Malacoplasma penetrans (strain HF-2)</name>
    <name type="common">Mycoplasma penetrans</name>
    <dbReference type="NCBI Taxonomy" id="272633"/>
    <lineage>
        <taxon>Bacteria</taxon>
        <taxon>Bacillati</taxon>
        <taxon>Mycoplasmatota</taxon>
        <taxon>Mycoplasmoidales</taxon>
        <taxon>Mycoplasmoidaceae</taxon>
        <taxon>Malacoplasma</taxon>
    </lineage>
</organism>
<dbReference type="AlphaFoldDB" id="Q8EVN9"/>
<dbReference type="RefSeq" id="WP_011077345.1">
    <property type="nucleotide sequence ID" value="NC_004432.1"/>
</dbReference>
<dbReference type="EMBL" id="BA000026">
    <property type="protein sequence ID" value="BAC44311.1"/>
    <property type="molecule type" value="Genomic_DNA"/>
</dbReference>
<protein>
    <recommendedName>
        <fullName evidence="2">adenosylhomocysteine nucleosidase</fullName>
        <ecNumber evidence="2">3.2.2.9</ecNumber>
    </recommendedName>
</protein>
<keyword evidence="8" id="KW-1185">Reference proteome</keyword>
<dbReference type="FunCoup" id="Q8EVN9">
    <property type="interactions" value="34"/>
</dbReference>
<comment type="pathway">
    <text evidence="1">Amino-acid biosynthesis; L-methionine biosynthesis via salvage pathway; S-methyl-5-thio-alpha-D-ribose 1-phosphate from S-methyl-5'-thioadenosine (hydrolase route): step 1/2.</text>
</comment>
<keyword evidence="3" id="KW-0028">Amino-acid biosynthesis</keyword>
<dbReference type="UniPathway" id="UPA00904">
    <property type="reaction ID" value="UER00871"/>
</dbReference>
<evidence type="ECO:0000256" key="5">
    <source>
        <dbReference type="ARBA" id="ARBA00023167"/>
    </source>
</evidence>
<feature type="domain" description="Nucleoside phosphorylase" evidence="6">
    <location>
        <begin position="2"/>
        <end position="223"/>
    </location>
</feature>
<accession>Q8EVN9</accession>
<dbReference type="CDD" id="cd09008">
    <property type="entry name" value="MTAN"/>
    <property type="match status" value="1"/>
</dbReference>
<dbReference type="GO" id="GO:0005829">
    <property type="term" value="C:cytosol"/>
    <property type="evidence" value="ECO:0007669"/>
    <property type="project" value="TreeGrafter"/>
</dbReference>
<evidence type="ECO:0000256" key="1">
    <source>
        <dbReference type="ARBA" id="ARBA00004945"/>
    </source>
</evidence>
<dbReference type="InterPro" id="IPR035994">
    <property type="entry name" value="Nucleoside_phosphorylase_sf"/>
</dbReference>
<dbReference type="KEGG" id="mpe:MYPE5210"/>
<evidence type="ECO:0000256" key="3">
    <source>
        <dbReference type="ARBA" id="ARBA00022605"/>
    </source>
</evidence>
<name>Q8EVN9_MALP2</name>